<organism evidence="2 3">
    <name type="scientific">Diplocloster agilis</name>
    <dbReference type="NCBI Taxonomy" id="2850323"/>
    <lineage>
        <taxon>Bacteria</taxon>
        <taxon>Bacillati</taxon>
        <taxon>Bacillota</taxon>
        <taxon>Clostridia</taxon>
        <taxon>Lachnospirales</taxon>
        <taxon>Lachnospiraceae</taxon>
        <taxon>Diplocloster</taxon>
    </lineage>
</organism>
<protein>
    <recommendedName>
        <fullName evidence="4">Transmembrane protein</fullName>
    </recommendedName>
</protein>
<dbReference type="AlphaFoldDB" id="A0A949K3X4"/>
<accession>A0A949K3X4</accession>
<keyword evidence="1" id="KW-1133">Transmembrane helix</keyword>
<reference evidence="2" key="1">
    <citation type="submission" date="2021-06" db="EMBL/GenBank/DDBJ databases">
        <title>Description of novel taxa of the family Lachnospiraceae.</title>
        <authorList>
            <person name="Chaplin A.V."/>
            <person name="Sokolova S.R."/>
            <person name="Pikina A.P."/>
            <person name="Korzhanova M."/>
            <person name="Belova V."/>
            <person name="Korostin D."/>
            <person name="Efimov B.A."/>
        </authorList>
    </citation>
    <scope>NUCLEOTIDE SEQUENCE</scope>
    <source>
        <strain evidence="2">ASD5720</strain>
    </source>
</reference>
<evidence type="ECO:0000313" key="2">
    <source>
        <dbReference type="EMBL" id="MBU9736236.1"/>
    </source>
</evidence>
<evidence type="ECO:0000256" key="1">
    <source>
        <dbReference type="SAM" id="Phobius"/>
    </source>
</evidence>
<feature type="transmembrane region" description="Helical" evidence="1">
    <location>
        <begin position="210"/>
        <end position="231"/>
    </location>
</feature>
<feature type="transmembrane region" description="Helical" evidence="1">
    <location>
        <begin position="29"/>
        <end position="50"/>
    </location>
</feature>
<keyword evidence="1" id="KW-0472">Membrane</keyword>
<evidence type="ECO:0008006" key="4">
    <source>
        <dbReference type="Google" id="ProtNLM"/>
    </source>
</evidence>
<sequence length="276" mass="31865">MLFKVIKNKIMYGVRVRLKLMEKLMSNQYAWSVLSLCTIFSLIFAIYTWIVGRKTKEISVDYFSNEIIKQGKNPISKLNIEFDGKSIQDLTSTIFYIWNSGSEVINHDDLVEKSLKIKCKSESFLDAQVIRQSDDSNNFSVLNFTSTYIELIFDYMDSGEGVSLQILHTESSDDLFVNCKIKGGRPIRNCIELKKNKGIRGIWRSCFDELFPMLIVALGFCCTIVVSQFVGFPYKEYKTFVFIVSIVVGVILFVLYLKMKKKVKNVLHRTIPNELR</sequence>
<dbReference type="Proteomes" id="UP000712157">
    <property type="component" value="Unassembled WGS sequence"/>
</dbReference>
<evidence type="ECO:0000313" key="3">
    <source>
        <dbReference type="Proteomes" id="UP000712157"/>
    </source>
</evidence>
<feature type="transmembrane region" description="Helical" evidence="1">
    <location>
        <begin position="237"/>
        <end position="257"/>
    </location>
</feature>
<dbReference type="EMBL" id="JAHQCW010000008">
    <property type="protein sequence ID" value="MBU9736236.1"/>
    <property type="molecule type" value="Genomic_DNA"/>
</dbReference>
<name>A0A949K3X4_9FIRM</name>
<keyword evidence="3" id="KW-1185">Reference proteome</keyword>
<comment type="caution">
    <text evidence="2">The sequence shown here is derived from an EMBL/GenBank/DDBJ whole genome shotgun (WGS) entry which is preliminary data.</text>
</comment>
<gene>
    <name evidence="2" type="ORF">KTH89_06770</name>
</gene>
<keyword evidence="1" id="KW-0812">Transmembrane</keyword>
<proteinExistence type="predicted"/>